<proteinExistence type="predicted"/>
<dbReference type="Proteomes" id="UP001519654">
    <property type="component" value="Unassembled WGS sequence"/>
</dbReference>
<reference evidence="2 3" key="1">
    <citation type="submission" date="2021-06" db="EMBL/GenBank/DDBJ databases">
        <title>Actinoplanes lichenicola sp. nov., and Actinoplanes ovalisporus sp. nov., isolated from lichen in Thailand.</title>
        <authorList>
            <person name="Saeng-In P."/>
            <person name="Kanchanasin P."/>
            <person name="Yuki M."/>
            <person name="Kudo T."/>
            <person name="Ohkuma M."/>
            <person name="Phongsopitanun W."/>
            <person name="Tanasupawat S."/>
        </authorList>
    </citation>
    <scope>NUCLEOTIDE SEQUENCE [LARGE SCALE GENOMIC DNA]</scope>
    <source>
        <strain evidence="2 3">NBRC 110975</strain>
    </source>
</reference>
<evidence type="ECO:0000313" key="2">
    <source>
        <dbReference type="EMBL" id="MBU2669185.1"/>
    </source>
</evidence>
<accession>A0ABS5Z0G8</accession>
<keyword evidence="1" id="KW-0472">Membrane</keyword>
<comment type="caution">
    <text evidence="2">The sequence shown here is derived from an EMBL/GenBank/DDBJ whole genome shotgun (WGS) entry which is preliminary data.</text>
</comment>
<keyword evidence="3" id="KW-1185">Reference proteome</keyword>
<organism evidence="2 3">
    <name type="scientific">Paractinoplanes bogorensis</name>
    <dbReference type="NCBI Taxonomy" id="1610840"/>
    <lineage>
        <taxon>Bacteria</taxon>
        <taxon>Bacillati</taxon>
        <taxon>Actinomycetota</taxon>
        <taxon>Actinomycetes</taxon>
        <taxon>Micromonosporales</taxon>
        <taxon>Micromonosporaceae</taxon>
        <taxon>Paractinoplanes</taxon>
    </lineage>
</organism>
<sequence>MSSQIRALLLTIIVLAAVLVGIATVVLARLDGRSLPAAILLGGTAFGGTTALMLGVFAFAM</sequence>
<dbReference type="RefSeq" id="WP_215793504.1">
    <property type="nucleotide sequence ID" value="NZ_JAHKKG010000014.1"/>
</dbReference>
<keyword evidence="1" id="KW-1133">Transmembrane helix</keyword>
<feature type="transmembrane region" description="Helical" evidence="1">
    <location>
        <begin position="38"/>
        <end position="60"/>
    </location>
</feature>
<dbReference type="EMBL" id="JAHKKG010000014">
    <property type="protein sequence ID" value="MBU2669185.1"/>
    <property type="molecule type" value="Genomic_DNA"/>
</dbReference>
<evidence type="ECO:0000256" key="1">
    <source>
        <dbReference type="SAM" id="Phobius"/>
    </source>
</evidence>
<keyword evidence="1" id="KW-0812">Transmembrane</keyword>
<protein>
    <submittedName>
        <fullName evidence="2">Uncharacterized protein</fullName>
    </submittedName>
</protein>
<name>A0ABS5Z0G8_9ACTN</name>
<evidence type="ECO:0000313" key="3">
    <source>
        <dbReference type="Proteomes" id="UP001519654"/>
    </source>
</evidence>
<gene>
    <name evidence="2" type="ORF">KOI35_37305</name>
</gene>